<gene>
    <name evidence="1" type="ORF">NCTC12112_02317</name>
</gene>
<dbReference type="KEGG" id="ful:C4N20_02175"/>
<protein>
    <recommendedName>
        <fullName evidence="3">DUF1934 domain-containing protein</fullName>
    </recommendedName>
</protein>
<dbReference type="RefSeq" id="WP_005981329.1">
    <property type="nucleotide sequence ID" value="NZ_CABKNW010000005.1"/>
</dbReference>
<evidence type="ECO:0000313" key="2">
    <source>
        <dbReference type="Proteomes" id="UP000249008"/>
    </source>
</evidence>
<dbReference type="Proteomes" id="UP000249008">
    <property type="component" value="Chromosome 1"/>
</dbReference>
<organism evidence="1 2">
    <name type="scientific">Fusobacterium ulcerans</name>
    <dbReference type="NCBI Taxonomy" id="861"/>
    <lineage>
        <taxon>Bacteria</taxon>
        <taxon>Fusobacteriati</taxon>
        <taxon>Fusobacteriota</taxon>
        <taxon>Fusobacteriia</taxon>
        <taxon>Fusobacteriales</taxon>
        <taxon>Fusobacteriaceae</taxon>
        <taxon>Fusobacterium</taxon>
    </lineage>
</organism>
<proteinExistence type="predicted"/>
<evidence type="ECO:0000313" key="1">
    <source>
        <dbReference type="EMBL" id="SQJ09637.1"/>
    </source>
</evidence>
<dbReference type="GeneID" id="78453598"/>
<evidence type="ECO:0008006" key="3">
    <source>
        <dbReference type="Google" id="ProtNLM"/>
    </source>
</evidence>
<dbReference type="AlphaFoldDB" id="A0AAX2JEM9"/>
<accession>A0AAX2JEM9</accession>
<dbReference type="EMBL" id="LS483487">
    <property type="protein sequence ID" value="SQJ09637.1"/>
    <property type="molecule type" value="Genomic_DNA"/>
</dbReference>
<sequence length="122" mass="14458">MNKFMIKSLDSYNEKSFEMVTGLKKEEDDKITYEYKSKLGDCKIFLHNEKVFIQRKNNGIENVIEVDLNNMTEFLYCGEGFEKNFHILGEKITYKQNILEFSYKILDNGEEVNNISITIKEY</sequence>
<reference evidence="1 2" key="1">
    <citation type="submission" date="2018-06" db="EMBL/GenBank/DDBJ databases">
        <authorList>
            <consortium name="Pathogen Informatics"/>
            <person name="Doyle S."/>
        </authorList>
    </citation>
    <scope>NUCLEOTIDE SEQUENCE [LARGE SCALE GENOMIC DNA]</scope>
    <source>
        <strain evidence="1 2">NCTC12112</strain>
    </source>
</reference>
<name>A0AAX2JEM9_9FUSO</name>